<comment type="caution">
    <text evidence="1">The sequence shown here is derived from an EMBL/GenBank/DDBJ whole genome shotgun (WGS) entry which is preliminary data.</text>
</comment>
<dbReference type="EMBL" id="SDKM01000023">
    <property type="protein sequence ID" value="RYP84430.1"/>
    <property type="molecule type" value="Genomic_DNA"/>
</dbReference>
<reference evidence="1 2" key="1">
    <citation type="submission" date="2019-01" db="EMBL/GenBank/DDBJ databases">
        <title>Nocardioides guangzhouensis sp. nov., an actinobacterium isolated from soil.</title>
        <authorList>
            <person name="Fu Y."/>
            <person name="Cai Y."/>
            <person name="Lin Z."/>
            <person name="Chen P."/>
        </authorList>
    </citation>
    <scope>NUCLEOTIDE SEQUENCE [LARGE SCALE GENOMIC DNA]</scope>
    <source>
        <strain evidence="1 2">130</strain>
    </source>
</reference>
<accession>A0A4Q4Z946</accession>
<keyword evidence="2" id="KW-1185">Reference proteome</keyword>
<protein>
    <submittedName>
        <fullName evidence="1">Uncharacterized protein</fullName>
    </submittedName>
</protein>
<evidence type="ECO:0000313" key="1">
    <source>
        <dbReference type="EMBL" id="RYP84430.1"/>
    </source>
</evidence>
<dbReference type="Proteomes" id="UP000295198">
    <property type="component" value="Unassembled WGS sequence"/>
</dbReference>
<organism evidence="1 2">
    <name type="scientific">Nocardioides guangzhouensis</name>
    <dbReference type="NCBI Taxonomy" id="2497878"/>
    <lineage>
        <taxon>Bacteria</taxon>
        <taxon>Bacillati</taxon>
        <taxon>Actinomycetota</taxon>
        <taxon>Actinomycetes</taxon>
        <taxon>Propionibacteriales</taxon>
        <taxon>Nocardioidaceae</taxon>
        <taxon>Nocardioides</taxon>
    </lineage>
</organism>
<gene>
    <name evidence="1" type="ORF">EKO23_15510</name>
</gene>
<dbReference type="RefSeq" id="WP_134718890.1">
    <property type="nucleotide sequence ID" value="NZ_SDKM01000023.1"/>
</dbReference>
<dbReference type="AlphaFoldDB" id="A0A4Q4Z946"/>
<dbReference type="OrthoDB" id="3828823at2"/>
<proteinExistence type="predicted"/>
<evidence type="ECO:0000313" key="2">
    <source>
        <dbReference type="Proteomes" id="UP000295198"/>
    </source>
</evidence>
<sequence length="92" mass="10381">MGDPVPENIELRGQDEFPALLAEVRRTRAAQHEAQRLVPGRADYLLKARKASLNALEAYASALDRHGWPLPPKMRLEIQLLRALCGSNLRRL</sequence>
<name>A0A4Q4Z946_9ACTN</name>